<reference evidence="2 3" key="1">
    <citation type="submission" date="2017-11" db="EMBL/GenBank/DDBJ databases">
        <title>De-novo sequencing of pomegranate (Punica granatum L.) genome.</title>
        <authorList>
            <person name="Akparov Z."/>
            <person name="Amiraslanov A."/>
            <person name="Hajiyeva S."/>
            <person name="Abbasov M."/>
            <person name="Kaur K."/>
            <person name="Hamwieh A."/>
            <person name="Solovyev V."/>
            <person name="Salamov A."/>
            <person name="Braich B."/>
            <person name="Kosarev P."/>
            <person name="Mahmoud A."/>
            <person name="Hajiyev E."/>
            <person name="Babayeva S."/>
            <person name="Izzatullayeva V."/>
            <person name="Mammadov A."/>
            <person name="Mammadov A."/>
            <person name="Sharifova S."/>
            <person name="Ojaghi J."/>
            <person name="Eynullazada K."/>
            <person name="Bayramov B."/>
            <person name="Abdulazimova A."/>
            <person name="Shahmuradov I."/>
        </authorList>
    </citation>
    <scope>NUCLEOTIDE SEQUENCE [LARGE SCALE GENOMIC DNA]</scope>
    <source>
        <strain evidence="3">cv. AG2017</strain>
        <tissue evidence="2">Leaf</tissue>
    </source>
</reference>
<gene>
    <name evidence="2" type="ORF">CRG98_019071</name>
</gene>
<dbReference type="Proteomes" id="UP000233551">
    <property type="component" value="Unassembled WGS sequence"/>
</dbReference>
<name>A0A2I0JWD9_PUNGR</name>
<evidence type="ECO:0000313" key="2">
    <source>
        <dbReference type="EMBL" id="PKI60595.1"/>
    </source>
</evidence>
<organism evidence="2 3">
    <name type="scientific">Punica granatum</name>
    <name type="common">Pomegranate</name>
    <dbReference type="NCBI Taxonomy" id="22663"/>
    <lineage>
        <taxon>Eukaryota</taxon>
        <taxon>Viridiplantae</taxon>
        <taxon>Streptophyta</taxon>
        <taxon>Embryophyta</taxon>
        <taxon>Tracheophyta</taxon>
        <taxon>Spermatophyta</taxon>
        <taxon>Magnoliopsida</taxon>
        <taxon>eudicotyledons</taxon>
        <taxon>Gunneridae</taxon>
        <taxon>Pentapetalae</taxon>
        <taxon>rosids</taxon>
        <taxon>malvids</taxon>
        <taxon>Myrtales</taxon>
        <taxon>Lythraceae</taxon>
        <taxon>Punica</taxon>
    </lineage>
</organism>
<evidence type="ECO:0000259" key="1">
    <source>
        <dbReference type="Pfam" id="PF07727"/>
    </source>
</evidence>
<dbReference type="AlphaFoldDB" id="A0A2I0JWD9"/>
<feature type="domain" description="Reverse transcriptase Ty1/copia-type" evidence="1">
    <location>
        <begin position="7"/>
        <end position="51"/>
    </location>
</feature>
<sequence>MESMYINQVWTLIDPPEGVKPIGCKWVFKKKTDIDDNVITFKGRFATKGEQELIIRGHIDASFQSDKDDSRLQSGSRMWRYRVTPQVLHRCFLQALAASIANLEDLSRKSVWILVEASRVGRSIDDLKYFRYTLSTHILLVGLEI</sequence>
<dbReference type="EMBL" id="PGOL01001146">
    <property type="protein sequence ID" value="PKI60595.1"/>
    <property type="molecule type" value="Genomic_DNA"/>
</dbReference>
<dbReference type="STRING" id="22663.A0A2I0JWD9"/>
<accession>A0A2I0JWD9</accession>
<comment type="caution">
    <text evidence="2">The sequence shown here is derived from an EMBL/GenBank/DDBJ whole genome shotgun (WGS) entry which is preliminary data.</text>
</comment>
<evidence type="ECO:0000313" key="3">
    <source>
        <dbReference type="Proteomes" id="UP000233551"/>
    </source>
</evidence>
<protein>
    <recommendedName>
        <fullName evidence="1">Reverse transcriptase Ty1/copia-type domain-containing protein</fullName>
    </recommendedName>
</protein>
<proteinExistence type="predicted"/>
<keyword evidence="3" id="KW-1185">Reference proteome</keyword>
<dbReference type="InterPro" id="IPR013103">
    <property type="entry name" value="RVT_2"/>
</dbReference>
<dbReference type="Pfam" id="PF07727">
    <property type="entry name" value="RVT_2"/>
    <property type="match status" value="1"/>
</dbReference>